<dbReference type="EMBL" id="FWFW01000012">
    <property type="protein sequence ID" value="SLN60628.1"/>
    <property type="molecule type" value="Genomic_DNA"/>
</dbReference>
<organism evidence="1 2">
    <name type="scientific">Pacificibacter marinus</name>
    <dbReference type="NCBI Taxonomy" id="658057"/>
    <lineage>
        <taxon>Bacteria</taxon>
        <taxon>Pseudomonadati</taxon>
        <taxon>Pseudomonadota</taxon>
        <taxon>Alphaproteobacteria</taxon>
        <taxon>Rhodobacterales</taxon>
        <taxon>Roseobacteraceae</taxon>
        <taxon>Pacificibacter</taxon>
    </lineage>
</organism>
<dbReference type="RefSeq" id="WP_085850216.1">
    <property type="nucleotide sequence ID" value="NZ_FNZV01000027.1"/>
</dbReference>
<evidence type="ECO:0000313" key="2">
    <source>
        <dbReference type="Proteomes" id="UP000193307"/>
    </source>
</evidence>
<protein>
    <submittedName>
        <fullName evidence="1">Uncharacterized protein</fullName>
    </submittedName>
</protein>
<gene>
    <name evidence="1" type="ORF">PAM7971_03115</name>
</gene>
<name>A0A1Y5TFE3_9RHOB</name>
<dbReference type="STRING" id="658057.SAMN04488032_12722"/>
<dbReference type="OrthoDB" id="72471at2"/>
<reference evidence="1 2" key="1">
    <citation type="submission" date="2017-03" db="EMBL/GenBank/DDBJ databases">
        <authorList>
            <person name="Afonso C.L."/>
            <person name="Miller P.J."/>
            <person name="Scott M.A."/>
            <person name="Spackman E."/>
            <person name="Goraichik I."/>
            <person name="Dimitrov K.M."/>
            <person name="Suarez D.L."/>
            <person name="Swayne D.E."/>
        </authorList>
    </citation>
    <scope>NUCLEOTIDE SEQUENCE [LARGE SCALE GENOMIC DNA]</scope>
    <source>
        <strain evidence="1 2">CECT 7971</strain>
    </source>
</reference>
<dbReference type="AlphaFoldDB" id="A0A1Y5TFE3"/>
<keyword evidence="2" id="KW-1185">Reference proteome</keyword>
<sequence>MTDKPIPFSGPMICALLDGRKTQTRRGLKIKGHKGFFQFGQSETSGYDWTFRRADYVWEDYRHNEFLALLPYQIGDRLWAREAHFAYGRWITTGELTKTGKPKRRFERDLARAALFDANSDIVWSRPEAEYGLYKRPGMFMHRADSRLTMTVTDVRVQRLKNIKGHDCIAEGIPAVGRCYGETRDAFANLWNGINGPGAWESNPWVAAYTFITHKQNIDLRGE</sequence>
<dbReference type="Proteomes" id="UP000193307">
    <property type="component" value="Unassembled WGS sequence"/>
</dbReference>
<evidence type="ECO:0000313" key="1">
    <source>
        <dbReference type="EMBL" id="SLN60628.1"/>
    </source>
</evidence>
<accession>A0A1Y5TFE3</accession>
<proteinExistence type="predicted"/>